<evidence type="ECO:0000313" key="8">
    <source>
        <dbReference type="EMBL" id="PAV88145.1"/>
    </source>
</evidence>
<feature type="transmembrane region" description="Helical" evidence="7">
    <location>
        <begin position="373"/>
        <end position="394"/>
    </location>
</feature>
<dbReference type="InterPro" id="IPR036259">
    <property type="entry name" value="MFS_trans_sf"/>
</dbReference>
<evidence type="ECO:0000256" key="4">
    <source>
        <dbReference type="ARBA" id="ARBA00022692"/>
    </source>
</evidence>
<keyword evidence="7" id="KW-0458">Lysosome</keyword>
<gene>
    <name evidence="8" type="ORF">WR25_17756</name>
</gene>
<comment type="subcellular location">
    <subcellularLocation>
        <location evidence="1">Endomembrane system</location>
        <topology evidence="1">Multi-pass membrane protein</topology>
    </subcellularLocation>
    <subcellularLocation>
        <location evidence="7">Lysosome membrane</location>
        <topology evidence="7">Multi-pass membrane protein</topology>
    </subcellularLocation>
</comment>
<dbReference type="GO" id="GO:0051453">
    <property type="term" value="P:regulation of intracellular pH"/>
    <property type="evidence" value="ECO:0007669"/>
    <property type="project" value="TreeGrafter"/>
</dbReference>
<reference evidence="8 9" key="1">
    <citation type="journal article" date="2017" name="Curr. Biol.">
        <title>Genome architecture and evolution of a unichromosomal asexual nematode.</title>
        <authorList>
            <person name="Fradin H."/>
            <person name="Zegar C."/>
            <person name="Gutwein M."/>
            <person name="Lucas J."/>
            <person name="Kovtun M."/>
            <person name="Corcoran D."/>
            <person name="Baugh L.R."/>
            <person name="Kiontke K."/>
            <person name="Gunsalus K."/>
            <person name="Fitch D.H."/>
            <person name="Piano F."/>
        </authorList>
    </citation>
    <scope>NUCLEOTIDE SEQUENCE [LARGE SCALE GENOMIC DNA]</scope>
    <source>
        <strain evidence="8">PF1309</strain>
    </source>
</reference>
<dbReference type="PANTHER" id="PTHR10981">
    <property type="entry name" value="BATTENIN"/>
    <property type="match status" value="1"/>
</dbReference>
<evidence type="ECO:0000256" key="7">
    <source>
        <dbReference type="RuleBase" id="RU361113"/>
    </source>
</evidence>
<keyword evidence="3" id="KW-0813">Transport</keyword>
<feature type="transmembrane region" description="Helical" evidence="7">
    <location>
        <begin position="307"/>
        <end position="327"/>
    </location>
</feature>
<evidence type="ECO:0000256" key="1">
    <source>
        <dbReference type="ARBA" id="ARBA00004127"/>
    </source>
</evidence>
<dbReference type="PANTHER" id="PTHR10981:SF0">
    <property type="entry name" value="BATTENIN"/>
    <property type="match status" value="1"/>
</dbReference>
<feature type="transmembrane region" description="Helical" evidence="7">
    <location>
        <begin position="242"/>
        <end position="259"/>
    </location>
</feature>
<dbReference type="GO" id="GO:0012505">
    <property type="term" value="C:endomembrane system"/>
    <property type="evidence" value="ECO:0007669"/>
    <property type="project" value="UniProtKB-SubCell"/>
</dbReference>
<dbReference type="PRINTS" id="PR01315">
    <property type="entry name" value="BATTENIN"/>
</dbReference>
<evidence type="ECO:0000256" key="6">
    <source>
        <dbReference type="ARBA" id="ARBA00023136"/>
    </source>
</evidence>
<dbReference type="OrthoDB" id="5965864at2759"/>
<evidence type="ECO:0000256" key="2">
    <source>
        <dbReference type="ARBA" id="ARBA00007467"/>
    </source>
</evidence>
<organism evidence="8 9">
    <name type="scientific">Diploscapter pachys</name>
    <dbReference type="NCBI Taxonomy" id="2018661"/>
    <lineage>
        <taxon>Eukaryota</taxon>
        <taxon>Metazoa</taxon>
        <taxon>Ecdysozoa</taxon>
        <taxon>Nematoda</taxon>
        <taxon>Chromadorea</taxon>
        <taxon>Rhabditida</taxon>
        <taxon>Rhabditina</taxon>
        <taxon>Rhabditomorpha</taxon>
        <taxon>Rhabditoidea</taxon>
        <taxon>Rhabditidae</taxon>
        <taxon>Diploscapter</taxon>
    </lineage>
</organism>
<dbReference type="GO" id="GO:0005765">
    <property type="term" value="C:lysosomal membrane"/>
    <property type="evidence" value="ECO:0007669"/>
    <property type="project" value="UniProtKB-SubCell"/>
</dbReference>
<dbReference type="PIRSF" id="PIRSF015974">
    <property type="entry name" value="CLN3_BTN1"/>
    <property type="match status" value="1"/>
</dbReference>
<evidence type="ECO:0000256" key="5">
    <source>
        <dbReference type="ARBA" id="ARBA00022989"/>
    </source>
</evidence>
<accession>A0A2A2LQ12</accession>
<dbReference type="SUPFAM" id="SSF103473">
    <property type="entry name" value="MFS general substrate transporter"/>
    <property type="match status" value="1"/>
</dbReference>
<keyword evidence="6 7" id="KW-0472">Membrane</keyword>
<proteinExistence type="inferred from homology"/>
<keyword evidence="9" id="KW-1185">Reference proteome</keyword>
<dbReference type="Pfam" id="PF02487">
    <property type="entry name" value="CLN3"/>
    <property type="match status" value="2"/>
</dbReference>
<comment type="similarity">
    <text evidence="2 7">Belongs to the battenin family.</text>
</comment>
<sequence length="411" mass="45499">MTASASESRSYLRNYLSFWIFGLANNVAYVVMLTAAKDILSDASNHSSTRSTQTEGSNPLNHTLFSNPNDLCLTKRNHFHCTTKSTGYVLICNIVPALIIKILAPFFIHRIPYSLRQVLLCIAQGIALLLAALSESLTMRLCGVLICSLAYGFGESSFLGLASHYDKYTIGAWSSGTGMAGIAGSMIYASLTDDSLLDLDPRIAMFVILVPPIFVLIVTGISNEHNIHGDSLMSKMKHLTLLYKYMIPLVIVYFTEYLINQGIHELTIFDCNHSFSKSPTEQYRWFAVCYAIGCFISRSSVNWIHSGMFSIALMPFLQMINLILFVINAYNPFFYHFGIAAGIVIYEGLIGGWAYANAFHHIHRKVDEKIREFALSAVSVADATGILIAALSAIPTHNLICDQVYPSSSHI</sequence>
<feature type="transmembrane region" description="Helical" evidence="7">
    <location>
        <begin position="85"/>
        <end position="108"/>
    </location>
</feature>
<comment type="caution">
    <text evidence="8">The sequence shown here is derived from an EMBL/GenBank/DDBJ whole genome shotgun (WGS) entry which is preliminary data.</text>
</comment>
<keyword evidence="4 7" id="KW-0812">Transmembrane</keyword>
<feature type="transmembrane region" description="Helical" evidence="7">
    <location>
        <begin position="16"/>
        <end position="36"/>
    </location>
</feature>
<dbReference type="AlphaFoldDB" id="A0A2A2LQ12"/>
<keyword evidence="5 7" id="KW-1133">Transmembrane helix</keyword>
<dbReference type="EMBL" id="LIAE01006533">
    <property type="protein sequence ID" value="PAV88145.1"/>
    <property type="molecule type" value="Genomic_DNA"/>
</dbReference>
<feature type="transmembrane region" description="Helical" evidence="7">
    <location>
        <begin position="203"/>
        <end position="222"/>
    </location>
</feature>
<dbReference type="InterPro" id="IPR018460">
    <property type="entry name" value="Battenin_disease_Cln3_subgr"/>
</dbReference>
<protein>
    <recommendedName>
        <fullName evidence="7">Battenin</fullName>
    </recommendedName>
</protein>
<evidence type="ECO:0000313" key="9">
    <source>
        <dbReference type="Proteomes" id="UP000218231"/>
    </source>
</evidence>
<dbReference type="InterPro" id="IPR003492">
    <property type="entry name" value="Battenin_disease_Cln3"/>
</dbReference>
<dbReference type="GO" id="GO:0007040">
    <property type="term" value="P:lysosome organization"/>
    <property type="evidence" value="ECO:0007669"/>
    <property type="project" value="TreeGrafter"/>
</dbReference>
<feature type="transmembrane region" description="Helical" evidence="7">
    <location>
        <begin position="114"/>
        <end position="134"/>
    </location>
</feature>
<feature type="transmembrane region" description="Helical" evidence="7">
    <location>
        <begin position="168"/>
        <end position="191"/>
    </location>
</feature>
<feature type="transmembrane region" description="Helical" evidence="7">
    <location>
        <begin position="333"/>
        <end position="353"/>
    </location>
</feature>
<feature type="transmembrane region" description="Helical" evidence="7">
    <location>
        <begin position="141"/>
        <end position="162"/>
    </location>
</feature>
<dbReference type="Proteomes" id="UP000218231">
    <property type="component" value="Unassembled WGS sequence"/>
</dbReference>
<name>A0A2A2LQ12_9BILA</name>
<evidence type="ECO:0000256" key="3">
    <source>
        <dbReference type="ARBA" id="ARBA00022448"/>
    </source>
</evidence>